<reference evidence="2" key="1">
    <citation type="journal article" date="2019" name="Int. J. Syst. Evol. Microbiol.">
        <title>The Global Catalogue of Microorganisms (GCM) 10K type strain sequencing project: providing services to taxonomists for standard genome sequencing and annotation.</title>
        <authorList>
            <consortium name="The Broad Institute Genomics Platform"/>
            <consortium name="The Broad Institute Genome Sequencing Center for Infectious Disease"/>
            <person name="Wu L."/>
            <person name="Ma J."/>
        </authorList>
    </citation>
    <scope>NUCLEOTIDE SEQUENCE [LARGE SCALE GENOMIC DNA]</scope>
    <source>
        <strain evidence="2">JCM 13008</strain>
    </source>
</reference>
<gene>
    <name evidence="1" type="primary">thiS</name>
    <name evidence="1" type="ORF">GCM10009668_39590</name>
</gene>
<keyword evidence="2" id="KW-1185">Reference proteome</keyword>
<dbReference type="InterPro" id="IPR003749">
    <property type="entry name" value="ThiS/MoaD-like"/>
</dbReference>
<dbReference type="Pfam" id="PF02597">
    <property type="entry name" value="ThiS"/>
    <property type="match status" value="1"/>
</dbReference>
<dbReference type="SUPFAM" id="SSF54285">
    <property type="entry name" value="MoaD/ThiS"/>
    <property type="match status" value="1"/>
</dbReference>
<accession>A0ABP4ENC8</accession>
<comment type="caution">
    <text evidence="1">The sequence shown here is derived from an EMBL/GenBank/DDBJ whole genome shotgun (WGS) entry which is preliminary data.</text>
</comment>
<dbReference type="InterPro" id="IPR012675">
    <property type="entry name" value="Beta-grasp_dom_sf"/>
</dbReference>
<dbReference type="PANTHER" id="PTHR34472">
    <property type="entry name" value="SULFUR CARRIER PROTEIN THIS"/>
    <property type="match status" value="1"/>
</dbReference>
<dbReference type="RefSeq" id="WP_343996647.1">
    <property type="nucleotide sequence ID" value="NZ_BAAALG010000017.1"/>
</dbReference>
<dbReference type="InterPro" id="IPR016155">
    <property type="entry name" value="Mopterin_synth/thiamin_S_b"/>
</dbReference>
<proteinExistence type="predicted"/>
<dbReference type="InterPro" id="IPR010035">
    <property type="entry name" value="Thi_S"/>
</dbReference>
<evidence type="ECO:0000313" key="2">
    <source>
        <dbReference type="Proteomes" id="UP001501581"/>
    </source>
</evidence>
<dbReference type="PANTHER" id="PTHR34472:SF1">
    <property type="entry name" value="SULFUR CARRIER PROTEIN THIS"/>
    <property type="match status" value="1"/>
</dbReference>
<evidence type="ECO:0000313" key="1">
    <source>
        <dbReference type="EMBL" id="GAA1113609.1"/>
    </source>
</evidence>
<dbReference type="Proteomes" id="UP001501581">
    <property type="component" value="Unassembled WGS sequence"/>
</dbReference>
<sequence length="66" mass="6396">MTITVNGTPQPLPGNGLLSEVVAQTCADSTGTAVAHNGVVVPRGALATTPVTAGDVIEIVTAVQGG</sequence>
<dbReference type="CDD" id="cd00565">
    <property type="entry name" value="Ubl_ThiS"/>
    <property type="match status" value="1"/>
</dbReference>
<name>A0ABP4ENC8_9ACTN</name>
<dbReference type="NCBIfam" id="TIGR01683">
    <property type="entry name" value="thiS"/>
    <property type="match status" value="1"/>
</dbReference>
<dbReference type="EMBL" id="BAAALG010000017">
    <property type="protein sequence ID" value="GAA1113609.1"/>
    <property type="molecule type" value="Genomic_DNA"/>
</dbReference>
<dbReference type="Gene3D" id="3.10.20.30">
    <property type="match status" value="1"/>
</dbReference>
<organism evidence="1 2">
    <name type="scientific">Nocardioides dubius</name>
    <dbReference type="NCBI Taxonomy" id="317019"/>
    <lineage>
        <taxon>Bacteria</taxon>
        <taxon>Bacillati</taxon>
        <taxon>Actinomycetota</taxon>
        <taxon>Actinomycetes</taxon>
        <taxon>Propionibacteriales</taxon>
        <taxon>Nocardioidaceae</taxon>
        <taxon>Nocardioides</taxon>
    </lineage>
</organism>
<protein>
    <submittedName>
        <fullName evidence="1">Sulfur carrier protein ThiS</fullName>
    </submittedName>
</protein>